<feature type="binding site" evidence="17">
    <location>
        <begin position="96"/>
        <end position="97"/>
    </location>
    <ligand>
        <name>ATP</name>
        <dbReference type="ChEBI" id="CHEBI:30616"/>
    </ligand>
</feature>
<sequence length="128" mass="14286">MEESNDNFFVRRKRAFGHAGRGLRLLAGKEVHFRIHLAAFMLVLLVGWWTEISPAEWLSIIIVSGLVLAAEAFNSVLERLCDFVSPEYHARIKDIKDMSAAAVTLAAIAAFVTGLIIFIPKLIFPLFS</sequence>
<evidence type="ECO:0000313" key="20">
    <source>
        <dbReference type="EMBL" id="GET21525.1"/>
    </source>
</evidence>
<gene>
    <name evidence="21" type="ORF">CLV93_10545</name>
    <name evidence="20" type="ORF">JCM18694_17710</name>
</gene>
<evidence type="ECO:0000256" key="7">
    <source>
        <dbReference type="ARBA" id="ARBA00022741"/>
    </source>
</evidence>
<evidence type="ECO:0000256" key="19">
    <source>
        <dbReference type="SAM" id="Phobius"/>
    </source>
</evidence>
<dbReference type="EMBL" id="BLAU01000001">
    <property type="protein sequence ID" value="GET21525.1"/>
    <property type="molecule type" value="Genomic_DNA"/>
</dbReference>
<keyword evidence="6 19" id="KW-0812">Transmembrane</keyword>
<keyword evidence="3" id="KW-1003">Cell membrane</keyword>
<feature type="active site" description="Proton acceptor" evidence="15">
    <location>
        <position position="71"/>
    </location>
</feature>
<evidence type="ECO:0000256" key="2">
    <source>
        <dbReference type="ARBA" id="ARBA00005967"/>
    </source>
</evidence>
<comment type="caution">
    <text evidence="21">The sequence shown here is derived from an EMBL/GenBank/DDBJ whole genome shotgun (WGS) entry which is preliminary data.</text>
</comment>
<evidence type="ECO:0000313" key="23">
    <source>
        <dbReference type="Proteomes" id="UP000396862"/>
    </source>
</evidence>
<evidence type="ECO:0000256" key="13">
    <source>
        <dbReference type="ARBA" id="ARBA00023209"/>
    </source>
</evidence>
<dbReference type="Pfam" id="PF01219">
    <property type="entry name" value="DAGK_prokar"/>
    <property type="match status" value="1"/>
</dbReference>
<keyword evidence="11" id="KW-0443">Lipid metabolism</keyword>
<dbReference type="GO" id="GO:0005886">
    <property type="term" value="C:plasma membrane"/>
    <property type="evidence" value="ECO:0007669"/>
    <property type="project" value="UniProtKB-SubCell"/>
</dbReference>
<protein>
    <submittedName>
        <fullName evidence="21">Undecaprenol kinase/diacylglycerol kinase (ATP)</fullName>
    </submittedName>
</protein>
<evidence type="ECO:0000256" key="15">
    <source>
        <dbReference type="PIRSR" id="PIRSR600829-1"/>
    </source>
</evidence>
<dbReference type="RefSeq" id="WP_106542261.1">
    <property type="nucleotide sequence ID" value="NZ_BLAU01000001.1"/>
</dbReference>
<feature type="binding site" evidence="17">
    <location>
        <position position="78"/>
    </location>
    <ligand>
        <name>ATP</name>
        <dbReference type="ChEBI" id="CHEBI:30616"/>
    </ligand>
</feature>
<feature type="binding site" evidence="16">
    <location>
        <position position="11"/>
    </location>
    <ligand>
        <name>substrate</name>
    </ligand>
</feature>
<evidence type="ECO:0000256" key="5">
    <source>
        <dbReference type="ARBA" id="ARBA00022679"/>
    </source>
</evidence>
<evidence type="ECO:0000256" key="18">
    <source>
        <dbReference type="PIRSR" id="PIRSR600829-4"/>
    </source>
</evidence>
<evidence type="ECO:0000256" key="12">
    <source>
        <dbReference type="ARBA" id="ARBA00023136"/>
    </source>
</evidence>
<reference evidence="20 23" key="2">
    <citation type="submission" date="2019-10" db="EMBL/GenBank/DDBJ databases">
        <title>Prolixibacter strains distinguished by the presence of nitrate reductase genes were adept at nitrate-dependent anaerobic corrosion of metallic iron and carbon steel.</title>
        <authorList>
            <person name="Iino T."/>
            <person name="Shono N."/>
            <person name="Ito K."/>
            <person name="Nakamura R."/>
            <person name="Sueoka K."/>
            <person name="Harayama S."/>
            <person name="Ohkuma M."/>
        </authorList>
    </citation>
    <scope>NUCLEOTIDE SEQUENCE [LARGE SCALE GENOMIC DNA]</scope>
    <source>
        <strain evidence="20 23">MIC1-1</strain>
    </source>
</reference>
<evidence type="ECO:0000256" key="11">
    <source>
        <dbReference type="ARBA" id="ARBA00023098"/>
    </source>
</evidence>
<feature type="binding site" evidence="17">
    <location>
        <position position="30"/>
    </location>
    <ligand>
        <name>ATP</name>
        <dbReference type="ChEBI" id="CHEBI:30616"/>
    </ligand>
</feature>
<proteinExistence type="inferred from homology"/>
<keyword evidence="12 19" id="KW-0472">Membrane</keyword>
<dbReference type="InterPro" id="IPR000829">
    <property type="entry name" value="DAGK"/>
</dbReference>
<dbReference type="EMBL" id="PYGC01000005">
    <property type="protein sequence ID" value="PSK82653.1"/>
    <property type="molecule type" value="Genomic_DNA"/>
</dbReference>
<dbReference type="OrthoDB" id="1493837at2"/>
<feature type="binding site" evidence="18">
    <location>
        <position position="30"/>
    </location>
    <ligand>
        <name>a divalent metal cation</name>
        <dbReference type="ChEBI" id="CHEBI:60240"/>
    </ligand>
</feature>
<dbReference type="GO" id="GO:0046872">
    <property type="term" value="F:metal ion binding"/>
    <property type="evidence" value="ECO:0007669"/>
    <property type="project" value="UniProtKB-KW"/>
</dbReference>
<feature type="binding site" evidence="16">
    <location>
        <position position="71"/>
    </location>
    <ligand>
        <name>substrate</name>
    </ligand>
</feature>
<dbReference type="GO" id="GO:0005524">
    <property type="term" value="F:ATP binding"/>
    <property type="evidence" value="ECO:0007669"/>
    <property type="project" value="UniProtKB-KW"/>
</dbReference>
<dbReference type="Proteomes" id="UP000396862">
    <property type="component" value="Unassembled WGS sequence"/>
</dbReference>
<dbReference type="GO" id="GO:0016301">
    <property type="term" value="F:kinase activity"/>
    <property type="evidence" value="ECO:0007669"/>
    <property type="project" value="UniProtKB-KW"/>
</dbReference>
<comment type="cofactor">
    <cofactor evidence="18">
        <name>Mg(2+)</name>
        <dbReference type="ChEBI" id="CHEBI:18420"/>
    </cofactor>
    <text evidence="18">Mn(2+), Zn(2+), Cd(2+) and Co(2+) support activity to lesser extents.</text>
</comment>
<comment type="similarity">
    <text evidence="2">Belongs to the bacterial diacylglycerol kinase family.</text>
</comment>
<dbReference type="PANTHER" id="PTHR34299">
    <property type="entry name" value="DIACYLGLYCEROL KINASE"/>
    <property type="match status" value="1"/>
</dbReference>
<evidence type="ECO:0000256" key="17">
    <source>
        <dbReference type="PIRSR" id="PIRSR600829-3"/>
    </source>
</evidence>
<comment type="subcellular location">
    <subcellularLocation>
        <location evidence="1">Cell membrane</location>
        <topology evidence="1">Multi-pass membrane protein</topology>
    </subcellularLocation>
</comment>
<keyword evidence="5" id="KW-0808">Transferase</keyword>
<evidence type="ECO:0000256" key="9">
    <source>
        <dbReference type="ARBA" id="ARBA00022840"/>
    </source>
</evidence>
<evidence type="ECO:0000313" key="22">
    <source>
        <dbReference type="Proteomes" id="UP000240621"/>
    </source>
</evidence>
<name>A0A2P8CCF3_9BACT</name>
<evidence type="ECO:0000256" key="14">
    <source>
        <dbReference type="ARBA" id="ARBA00023264"/>
    </source>
</evidence>
<keyword evidence="14" id="KW-1208">Phospholipid metabolism</keyword>
<feature type="transmembrane region" description="Helical" evidence="19">
    <location>
        <begin position="55"/>
        <end position="77"/>
    </location>
</feature>
<dbReference type="PANTHER" id="PTHR34299:SF1">
    <property type="entry name" value="DIACYLGLYCEROL KINASE"/>
    <property type="match status" value="1"/>
</dbReference>
<keyword evidence="8 21" id="KW-0418">Kinase</keyword>
<keyword evidence="18" id="KW-0479">Metal-binding</keyword>
<reference evidence="21 22" key="1">
    <citation type="submission" date="2018-03" db="EMBL/GenBank/DDBJ databases">
        <title>Genomic Encyclopedia of Archaeal and Bacterial Type Strains, Phase II (KMG-II): from individual species to whole genera.</title>
        <authorList>
            <person name="Goeker M."/>
        </authorList>
    </citation>
    <scope>NUCLEOTIDE SEQUENCE [LARGE SCALE GENOMIC DNA]</scope>
    <source>
        <strain evidence="21 22">DSM 27267</strain>
    </source>
</reference>
<evidence type="ECO:0000256" key="6">
    <source>
        <dbReference type="ARBA" id="ARBA00022692"/>
    </source>
</evidence>
<dbReference type="Gene3D" id="1.10.287.3610">
    <property type="match status" value="1"/>
</dbReference>
<keyword evidence="23" id="KW-1185">Reference proteome</keyword>
<feature type="binding site" evidence="17">
    <location>
        <position position="11"/>
    </location>
    <ligand>
        <name>ATP</name>
        <dbReference type="ChEBI" id="CHEBI:30616"/>
    </ligand>
</feature>
<dbReference type="GO" id="GO:0008654">
    <property type="term" value="P:phospholipid biosynthetic process"/>
    <property type="evidence" value="ECO:0007669"/>
    <property type="project" value="UniProtKB-KW"/>
</dbReference>
<keyword evidence="9 17" id="KW-0067">ATP-binding</keyword>
<evidence type="ECO:0000256" key="4">
    <source>
        <dbReference type="ARBA" id="ARBA00022516"/>
    </source>
</evidence>
<keyword evidence="7 17" id="KW-0547">Nucleotide-binding</keyword>
<keyword evidence="18" id="KW-0460">Magnesium</keyword>
<evidence type="ECO:0000256" key="1">
    <source>
        <dbReference type="ARBA" id="ARBA00004651"/>
    </source>
</evidence>
<dbReference type="InterPro" id="IPR033717">
    <property type="entry name" value="UDPK"/>
</dbReference>
<dbReference type="AlphaFoldDB" id="A0A2P8CCF3"/>
<feature type="transmembrane region" description="Helical" evidence="19">
    <location>
        <begin position="98"/>
        <end position="119"/>
    </location>
</feature>
<organism evidence="21 22">
    <name type="scientific">Prolixibacter denitrificans</name>
    <dbReference type="NCBI Taxonomy" id="1541063"/>
    <lineage>
        <taxon>Bacteria</taxon>
        <taxon>Pseudomonadati</taxon>
        <taxon>Bacteroidota</taxon>
        <taxon>Bacteroidia</taxon>
        <taxon>Marinilabiliales</taxon>
        <taxon>Prolixibacteraceae</taxon>
        <taxon>Prolixibacter</taxon>
    </lineage>
</organism>
<feature type="binding site" evidence="18">
    <location>
        <position position="78"/>
    </location>
    <ligand>
        <name>a divalent metal cation</name>
        <dbReference type="ChEBI" id="CHEBI:60240"/>
    </ligand>
</feature>
<keyword evidence="10 19" id="KW-1133">Transmembrane helix</keyword>
<dbReference type="Proteomes" id="UP000240621">
    <property type="component" value="Unassembled WGS sequence"/>
</dbReference>
<evidence type="ECO:0000313" key="21">
    <source>
        <dbReference type="EMBL" id="PSK82653.1"/>
    </source>
</evidence>
<feature type="transmembrane region" description="Helical" evidence="19">
    <location>
        <begin position="31"/>
        <end position="49"/>
    </location>
</feature>
<dbReference type="CDD" id="cd14265">
    <property type="entry name" value="UDPK_IM_like"/>
    <property type="match status" value="1"/>
</dbReference>
<keyword evidence="4" id="KW-0444">Lipid biosynthesis</keyword>
<keyword evidence="13" id="KW-0594">Phospholipid biosynthesis</keyword>
<evidence type="ECO:0000256" key="3">
    <source>
        <dbReference type="ARBA" id="ARBA00022475"/>
    </source>
</evidence>
<evidence type="ECO:0000256" key="16">
    <source>
        <dbReference type="PIRSR" id="PIRSR600829-2"/>
    </source>
</evidence>
<accession>A0A2P8CCF3</accession>
<evidence type="ECO:0000256" key="10">
    <source>
        <dbReference type="ARBA" id="ARBA00022989"/>
    </source>
</evidence>
<feature type="binding site" evidence="17">
    <location>
        <begin position="87"/>
        <end position="89"/>
    </location>
    <ligand>
        <name>ATP</name>
        <dbReference type="ChEBI" id="CHEBI:30616"/>
    </ligand>
</feature>
<evidence type="ECO:0000256" key="8">
    <source>
        <dbReference type="ARBA" id="ARBA00022777"/>
    </source>
</evidence>
<dbReference type="InterPro" id="IPR036945">
    <property type="entry name" value="DAGK_sf"/>
</dbReference>